<comment type="similarity">
    <text evidence="2">Belongs to the class-V pyridoxal-phosphate-dependent aminotransferase family. Csd subfamily.</text>
</comment>
<dbReference type="AlphaFoldDB" id="A0A2H0BHG7"/>
<evidence type="ECO:0000313" key="10">
    <source>
        <dbReference type="Proteomes" id="UP000228495"/>
    </source>
</evidence>
<dbReference type="EMBL" id="PCSU01000053">
    <property type="protein sequence ID" value="PIP56458.1"/>
    <property type="molecule type" value="Genomic_DNA"/>
</dbReference>
<protein>
    <recommendedName>
        <fullName evidence="3">cysteine desulfurase</fullName>
        <ecNumber evidence="3">2.8.1.7</ecNumber>
    </recommendedName>
</protein>
<dbReference type="Pfam" id="PF00266">
    <property type="entry name" value="Aminotran_5"/>
    <property type="match status" value="1"/>
</dbReference>
<proteinExistence type="inferred from homology"/>
<keyword evidence="5" id="KW-0663">Pyridoxal phosphate</keyword>
<dbReference type="PANTHER" id="PTHR43586:SF8">
    <property type="entry name" value="CYSTEINE DESULFURASE 1, CHLOROPLASTIC"/>
    <property type="match status" value="1"/>
</dbReference>
<dbReference type="PIRSF" id="PIRSF005572">
    <property type="entry name" value="NifS"/>
    <property type="match status" value="1"/>
</dbReference>
<comment type="catalytic activity">
    <reaction evidence="6">
        <text>(sulfur carrier)-H + L-cysteine = (sulfur carrier)-SH + L-alanine</text>
        <dbReference type="Rhea" id="RHEA:43892"/>
        <dbReference type="Rhea" id="RHEA-COMP:14737"/>
        <dbReference type="Rhea" id="RHEA-COMP:14739"/>
        <dbReference type="ChEBI" id="CHEBI:29917"/>
        <dbReference type="ChEBI" id="CHEBI:35235"/>
        <dbReference type="ChEBI" id="CHEBI:57972"/>
        <dbReference type="ChEBI" id="CHEBI:64428"/>
        <dbReference type="EC" id="2.8.1.7"/>
    </reaction>
</comment>
<comment type="cofactor">
    <cofactor evidence="1 7">
        <name>pyridoxal 5'-phosphate</name>
        <dbReference type="ChEBI" id="CHEBI:597326"/>
    </cofactor>
</comment>
<evidence type="ECO:0000256" key="7">
    <source>
        <dbReference type="RuleBase" id="RU004504"/>
    </source>
</evidence>
<evidence type="ECO:0000259" key="8">
    <source>
        <dbReference type="Pfam" id="PF00266"/>
    </source>
</evidence>
<organism evidence="9 10">
    <name type="scientific">candidate division WWE3 bacterium CG22_combo_CG10-13_8_21_14_all_39_12</name>
    <dbReference type="NCBI Taxonomy" id="1975094"/>
    <lineage>
        <taxon>Bacteria</taxon>
        <taxon>Katanobacteria</taxon>
    </lineage>
</organism>
<dbReference type="InterPro" id="IPR016454">
    <property type="entry name" value="Cysteine_dSase"/>
</dbReference>
<dbReference type="GO" id="GO:0030170">
    <property type="term" value="F:pyridoxal phosphate binding"/>
    <property type="evidence" value="ECO:0007669"/>
    <property type="project" value="InterPro"/>
</dbReference>
<dbReference type="Gene3D" id="3.40.640.10">
    <property type="entry name" value="Type I PLP-dependent aspartate aminotransferase-like (Major domain)"/>
    <property type="match status" value="1"/>
</dbReference>
<evidence type="ECO:0000256" key="5">
    <source>
        <dbReference type="ARBA" id="ARBA00022898"/>
    </source>
</evidence>
<evidence type="ECO:0000256" key="6">
    <source>
        <dbReference type="ARBA" id="ARBA00050776"/>
    </source>
</evidence>
<feature type="domain" description="Aminotransferase class V" evidence="8">
    <location>
        <begin position="19"/>
        <end position="396"/>
    </location>
</feature>
<dbReference type="Proteomes" id="UP000228495">
    <property type="component" value="Unassembled WGS sequence"/>
</dbReference>
<evidence type="ECO:0000313" key="9">
    <source>
        <dbReference type="EMBL" id="PIP56458.1"/>
    </source>
</evidence>
<dbReference type="InterPro" id="IPR015424">
    <property type="entry name" value="PyrdxlP-dep_Trfase"/>
</dbReference>
<evidence type="ECO:0000256" key="4">
    <source>
        <dbReference type="ARBA" id="ARBA00022679"/>
    </source>
</evidence>
<evidence type="ECO:0000256" key="2">
    <source>
        <dbReference type="ARBA" id="ARBA00010447"/>
    </source>
</evidence>
<dbReference type="InterPro" id="IPR020578">
    <property type="entry name" value="Aminotrans_V_PyrdxlP_BS"/>
</dbReference>
<dbReference type="PROSITE" id="PS00595">
    <property type="entry name" value="AA_TRANSFER_CLASS_5"/>
    <property type="match status" value="1"/>
</dbReference>
<dbReference type="GO" id="GO:0031071">
    <property type="term" value="F:cysteine desulfurase activity"/>
    <property type="evidence" value="ECO:0007669"/>
    <property type="project" value="UniProtKB-EC"/>
</dbReference>
<dbReference type="InterPro" id="IPR015422">
    <property type="entry name" value="PyrdxlP-dep_Trfase_small"/>
</dbReference>
<dbReference type="InterPro" id="IPR010970">
    <property type="entry name" value="Cys_dSase_SufS"/>
</dbReference>
<dbReference type="InterPro" id="IPR000192">
    <property type="entry name" value="Aminotrans_V_dom"/>
</dbReference>
<keyword evidence="4" id="KW-0808">Transferase</keyword>
<dbReference type="GO" id="GO:0006534">
    <property type="term" value="P:cysteine metabolic process"/>
    <property type="evidence" value="ECO:0007669"/>
    <property type="project" value="InterPro"/>
</dbReference>
<gene>
    <name evidence="9" type="ORF">COX05_03040</name>
</gene>
<accession>A0A2H0BHG7</accession>
<dbReference type="SUPFAM" id="SSF53383">
    <property type="entry name" value="PLP-dependent transferases"/>
    <property type="match status" value="1"/>
</dbReference>
<name>A0A2H0BHG7_UNCKA</name>
<sequence>MTHEIRAQFPFLEGKSPLIYLDNAATTQKPRVVIDEISSFYSQGYGNISRGSHQFTRKTTTQFEEARKTVGEFVHAISPHEIVFTSGSTEGINLVADAISSQSASSADSVILATKLEHHSNLLPWMRLAKEKNMELIYLPLKDNLTIDLEGLQKIVNEHEIAVVTISHVSNVTGTIQPIRKISEMVKQKHPEAIVVTDASQSIGHMPVNVQQLKTDFLVFSAHKVYGPTGTGVLYGREELLQSLDPYRVGGGMVKEVTSTSYDPRRSPMRFEAGTPNIEGAIGLATACTWLDNIGREEVAEFETRLADILRHQLISLDLEGLVVLGDREAEHAGIVSFYVDGLASEDIANYLDDDGILVRSGHHCAKPAHKELFGKDSSVRVSFGIYNTEKDIEKLITSLSAATQMLR</sequence>
<dbReference type="Gene3D" id="3.90.1150.10">
    <property type="entry name" value="Aspartate Aminotransferase, domain 1"/>
    <property type="match status" value="1"/>
</dbReference>
<dbReference type="PANTHER" id="PTHR43586">
    <property type="entry name" value="CYSTEINE DESULFURASE"/>
    <property type="match status" value="1"/>
</dbReference>
<evidence type="ECO:0000256" key="1">
    <source>
        <dbReference type="ARBA" id="ARBA00001933"/>
    </source>
</evidence>
<dbReference type="CDD" id="cd06453">
    <property type="entry name" value="SufS_like"/>
    <property type="match status" value="1"/>
</dbReference>
<evidence type="ECO:0000256" key="3">
    <source>
        <dbReference type="ARBA" id="ARBA00012239"/>
    </source>
</evidence>
<dbReference type="InterPro" id="IPR015421">
    <property type="entry name" value="PyrdxlP-dep_Trfase_major"/>
</dbReference>
<reference evidence="9 10" key="1">
    <citation type="submission" date="2017-09" db="EMBL/GenBank/DDBJ databases">
        <title>Depth-based differentiation of microbial function through sediment-hosted aquifers and enrichment of novel symbionts in the deep terrestrial subsurface.</title>
        <authorList>
            <person name="Probst A.J."/>
            <person name="Ladd B."/>
            <person name="Jarett J.K."/>
            <person name="Geller-Mcgrath D.E."/>
            <person name="Sieber C.M."/>
            <person name="Emerson J.B."/>
            <person name="Anantharaman K."/>
            <person name="Thomas B.C."/>
            <person name="Malmstrom R."/>
            <person name="Stieglmeier M."/>
            <person name="Klingl A."/>
            <person name="Woyke T."/>
            <person name="Ryan C.M."/>
            <person name="Banfield J.F."/>
        </authorList>
    </citation>
    <scope>NUCLEOTIDE SEQUENCE [LARGE SCALE GENOMIC DNA]</scope>
    <source>
        <strain evidence="9">CG22_combo_CG10-13_8_21_14_all_39_12</strain>
    </source>
</reference>
<dbReference type="EC" id="2.8.1.7" evidence="3"/>
<comment type="caution">
    <text evidence="9">The sequence shown here is derived from an EMBL/GenBank/DDBJ whole genome shotgun (WGS) entry which is preliminary data.</text>
</comment>